<protein>
    <submittedName>
        <fullName evidence="8">Aromatic hydrocarbon degradation protein</fullName>
    </submittedName>
</protein>
<dbReference type="PANTHER" id="PTHR35093">
    <property type="entry name" value="OUTER MEMBRANE PROTEIN NMB0088-RELATED"/>
    <property type="match status" value="1"/>
</dbReference>
<evidence type="ECO:0000313" key="9">
    <source>
        <dbReference type="Proteomes" id="UP000063229"/>
    </source>
</evidence>
<dbReference type="SUPFAM" id="SSF56935">
    <property type="entry name" value="Porins"/>
    <property type="match status" value="1"/>
</dbReference>
<evidence type="ECO:0000256" key="6">
    <source>
        <dbReference type="ARBA" id="ARBA00023136"/>
    </source>
</evidence>
<organism evidence="8 9">
    <name type="scientific">Pseudomonas agarici</name>
    <dbReference type="NCBI Taxonomy" id="46677"/>
    <lineage>
        <taxon>Bacteria</taxon>
        <taxon>Pseudomonadati</taxon>
        <taxon>Pseudomonadota</taxon>
        <taxon>Gammaproteobacteria</taxon>
        <taxon>Pseudomonadales</taxon>
        <taxon>Pseudomonadaceae</taxon>
        <taxon>Pseudomonas</taxon>
    </lineage>
</organism>
<dbReference type="Pfam" id="PF03349">
    <property type="entry name" value="Toluene_X"/>
    <property type="match status" value="1"/>
</dbReference>
<comment type="subcellular location">
    <subcellularLocation>
        <location evidence="1">Cell outer membrane</location>
        <topology evidence="1">Multi-pass membrane protein</topology>
    </subcellularLocation>
</comment>
<dbReference type="GO" id="GO:0015483">
    <property type="term" value="F:long-chain fatty acid transporting porin activity"/>
    <property type="evidence" value="ECO:0007669"/>
    <property type="project" value="TreeGrafter"/>
</dbReference>
<keyword evidence="6" id="KW-0472">Membrane</keyword>
<keyword evidence="3" id="KW-1134">Transmembrane beta strand</keyword>
<dbReference type="AlphaFoldDB" id="A0A0X1SZB5"/>
<keyword evidence="7" id="KW-0998">Cell outer membrane</keyword>
<reference evidence="8 9" key="1">
    <citation type="submission" date="2016-01" db="EMBL/GenBank/DDBJ databases">
        <authorList>
            <person name="McClelland M."/>
            <person name="Jain A."/>
            <person name="Saraogi P."/>
            <person name="Mendelson R."/>
            <person name="Westerman R."/>
            <person name="SanMiguel P."/>
            <person name="Csonka L."/>
        </authorList>
    </citation>
    <scope>NUCLEOTIDE SEQUENCE [LARGE SCALE GENOMIC DNA]</scope>
    <source>
        <strain evidence="8 9">NCPPB 2472</strain>
    </source>
</reference>
<keyword evidence="9" id="KW-1185">Reference proteome</keyword>
<sequence>MAVNTLSLGIALLCCCEVQANNGIQLPGYGAKAMGMGGASIALPQDSVESANNPAGMALVGDRTDMDLTVLHADVNSEVNGQHYGTDPVVPVPAGGINFTINPDVTAGLSVFGQGVKLDYKEPIWGTKDMKSEINQVIMAPTITYQFKPGHYIGFSPRLAYQYLDIAGFEGFGFNSPGSDHAFGYGFAVGYIGKILDNLQLGLTYSSKIRFQQLDRYKSLVPNGRIDTPQQAGLGLSYMATPDLTLAFDYLWINWAGERAYGNSMVEGGPMGASNGPGYGWRNQRIYRFGVAYEFNQKWTVRAGTSLASKLIPDSESTFATTSPLMDTDHYSVGATYNLDKNIEINGSYTRALNATVHGTGASSGVDASVSVDYLNIGMGYKF</sequence>
<name>A0A0X1SZB5_PSEAA</name>
<evidence type="ECO:0000256" key="3">
    <source>
        <dbReference type="ARBA" id="ARBA00022452"/>
    </source>
</evidence>
<dbReference type="Gene3D" id="2.40.160.60">
    <property type="entry name" value="Outer membrane protein transport protein (OMPP1/FadL/TodX)"/>
    <property type="match status" value="1"/>
</dbReference>
<comment type="similarity">
    <text evidence="2">Belongs to the OmpP1/FadL family.</text>
</comment>
<evidence type="ECO:0000256" key="7">
    <source>
        <dbReference type="ARBA" id="ARBA00023237"/>
    </source>
</evidence>
<evidence type="ECO:0000256" key="2">
    <source>
        <dbReference type="ARBA" id="ARBA00008163"/>
    </source>
</evidence>
<evidence type="ECO:0000256" key="5">
    <source>
        <dbReference type="ARBA" id="ARBA00022729"/>
    </source>
</evidence>
<evidence type="ECO:0000256" key="4">
    <source>
        <dbReference type="ARBA" id="ARBA00022692"/>
    </source>
</evidence>
<evidence type="ECO:0000256" key="1">
    <source>
        <dbReference type="ARBA" id="ARBA00004571"/>
    </source>
</evidence>
<gene>
    <name evidence="8" type="ORF">AWM79_07570</name>
</gene>
<dbReference type="KEGG" id="pagb:AWM79_07570"/>
<dbReference type="Proteomes" id="UP000063229">
    <property type="component" value="Chromosome"/>
</dbReference>
<accession>A0A0X1SZB5</accession>
<proteinExistence type="inferred from homology"/>
<dbReference type="InterPro" id="IPR005017">
    <property type="entry name" value="OMPP1/FadL/TodX"/>
</dbReference>
<keyword evidence="5" id="KW-0732">Signal</keyword>
<evidence type="ECO:0000313" key="8">
    <source>
        <dbReference type="EMBL" id="AMB85175.1"/>
    </source>
</evidence>
<dbReference type="PANTHER" id="PTHR35093:SF8">
    <property type="entry name" value="OUTER MEMBRANE PROTEIN NMB0088-RELATED"/>
    <property type="match status" value="1"/>
</dbReference>
<dbReference type="GO" id="GO:0009279">
    <property type="term" value="C:cell outer membrane"/>
    <property type="evidence" value="ECO:0007669"/>
    <property type="project" value="UniProtKB-SubCell"/>
</dbReference>
<dbReference type="EMBL" id="CP014135">
    <property type="protein sequence ID" value="AMB85175.1"/>
    <property type="molecule type" value="Genomic_DNA"/>
</dbReference>
<keyword evidence="4" id="KW-0812">Transmembrane</keyword>